<dbReference type="GO" id="GO:0005975">
    <property type="term" value="P:carbohydrate metabolic process"/>
    <property type="evidence" value="ECO:0007669"/>
    <property type="project" value="UniProtKB-ARBA"/>
</dbReference>
<keyword evidence="1" id="KW-0472">Membrane</keyword>
<evidence type="ECO:0000313" key="3">
    <source>
        <dbReference type="Proteomes" id="UP001486888"/>
    </source>
</evidence>
<dbReference type="RefSeq" id="WP_345472456.1">
    <property type="nucleotide sequence ID" value="NZ_CP125942.1"/>
</dbReference>
<protein>
    <submittedName>
        <fullName evidence="2">DUF916 domain-containing protein</fullName>
    </submittedName>
</protein>
<dbReference type="KEGG" id="gey:QMQ05_01625"/>
<dbReference type="AlphaFoldDB" id="A0AAU6WDW6"/>
<sequence length="339" mass="35736">MLSNRRATSSPNTRRIMGVIGAALIVTTFVAVPDARADDISWGINPGGEEQRSSFSYELEPGDSVDDSFQITNYGVKPLELSVYGADGQTSANGALELLPASEPSQEVGAWISVSESKLTLDPGEEADVAFTLSIPEDTAPGDYVGGMISSYIDSSAGTAVAVDQRLATQLALHVGGEGSLVLGMDNIDVSAPIAWNPFAPVSADFAAQVNNEGTLRARGNYTVKISGVFGLGSTTQTVALEEMLPGASVDLTSQVSGLWPLIWQQYEVSMVPEGIDSVAGEPVLASGTLWTFPAGWVGILLLIIIAIVIVAVVRSRRYEYVYEDEDEVEAPLASVSSE</sequence>
<gene>
    <name evidence="2" type="ORF">QMQ05_01625</name>
</gene>
<organism evidence="2 3">
    <name type="scientific">Glutamicibacter ectropisis</name>
    <dbReference type="NCBI Taxonomy" id="3046593"/>
    <lineage>
        <taxon>Bacteria</taxon>
        <taxon>Bacillati</taxon>
        <taxon>Actinomycetota</taxon>
        <taxon>Actinomycetes</taxon>
        <taxon>Micrococcales</taxon>
        <taxon>Micrococcaceae</taxon>
        <taxon>Glutamicibacter</taxon>
    </lineage>
</organism>
<proteinExistence type="predicted"/>
<feature type="transmembrane region" description="Helical" evidence="1">
    <location>
        <begin position="291"/>
        <end position="314"/>
    </location>
</feature>
<keyword evidence="1" id="KW-1133">Transmembrane helix</keyword>
<keyword evidence="1" id="KW-0812">Transmembrane</keyword>
<evidence type="ECO:0000313" key="2">
    <source>
        <dbReference type="EMBL" id="XAO46273.1"/>
    </source>
</evidence>
<accession>A0AAU6WDW6</accession>
<dbReference type="Gene3D" id="2.60.40.10">
    <property type="entry name" value="Immunoglobulins"/>
    <property type="match status" value="1"/>
</dbReference>
<dbReference type="EMBL" id="CP125942">
    <property type="protein sequence ID" value="XAO46273.1"/>
    <property type="molecule type" value="Genomic_DNA"/>
</dbReference>
<name>A0AAU6WDW6_9MICC</name>
<dbReference type="Proteomes" id="UP001486888">
    <property type="component" value="Chromosome"/>
</dbReference>
<evidence type="ECO:0000256" key="1">
    <source>
        <dbReference type="SAM" id="Phobius"/>
    </source>
</evidence>
<dbReference type="InterPro" id="IPR013783">
    <property type="entry name" value="Ig-like_fold"/>
</dbReference>
<keyword evidence="3" id="KW-1185">Reference proteome</keyword>
<reference evidence="2 3" key="1">
    <citation type="submission" date="2023-05" db="EMBL/GenBank/DDBJ databases">
        <title>Glutamicibacter sp. B1, complete genome.</title>
        <authorList>
            <person name="Long Y.H."/>
            <person name="Fang T."/>
            <person name="Li X.Y."/>
        </authorList>
    </citation>
    <scope>NUCLEOTIDE SEQUENCE [LARGE SCALE GENOMIC DNA]</scope>
    <source>
        <strain evidence="2 3">B1</strain>
    </source>
</reference>